<dbReference type="InterPro" id="IPR029058">
    <property type="entry name" value="AB_hydrolase_fold"/>
</dbReference>
<dbReference type="InterPro" id="IPR003140">
    <property type="entry name" value="PLipase/COase/thioEstase"/>
</dbReference>
<dbReference type="PANTHER" id="PTHR10655:SF17">
    <property type="entry name" value="LYSOPHOSPHOLIPASE-LIKE PROTEIN 1"/>
    <property type="match status" value="1"/>
</dbReference>
<dbReference type="EMBL" id="CP051685">
    <property type="protein sequence ID" value="QJD99620.1"/>
    <property type="molecule type" value="Genomic_DNA"/>
</dbReference>
<reference evidence="5 6" key="1">
    <citation type="submission" date="2020-04" db="EMBL/GenBank/DDBJ databases">
        <title>Genome sequencing of novel species.</title>
        <authorList>
            <person name="Heo J."/>
            <person name="Kim S.-J."/>
            <person name="Kim J.-S."/>
            <person name="Hong S.-B."/>
            <person name="Kwon S.-W."/>
        </authorList>
    </citation>
    <scope>NUCLEOTIDE SEQUENCE [LARGE SCALE GENOMIC DNA]</scope>
    <source>
        <strain evidence="5 6">GN2-R2</strain>
    </source>
</reference>
<protein>
    <submittedName>
        <fullName evidence="5">Esterase</fullName>
    </submittedName>
</protein>
<dbReference type="RefSeq" id="WP_169434583.1">
    <property type="nucleotide sequence ID" value="NZ_CP051685.1"/>
</dbReference>
<feature type="domain" description="Phospholipase/carboxylesterase/thioesterase" evidence="4">
    <location>
        <begin position="27"/>
        <end position="208"/>
    </location>
</feature>
<gene>
    <name evidence="5" type="ORF">HH212_05935</name>
</gene>
<dbReference type="PANTHER" id="PTHR10655">
    <property type="entry name" value="LYSOPHOSPHOLIPASE-RELATED"/>
    <property type="match status" value="1"/>
</dbReference>
<dbReference type="SUPFAM" id="SSF53474">
    <property type="entry name" value="alpha/beta-Hydrolases"/>
    <property type="match status" value="1"/>
</dbReference>
<dbReference type="KEGG" id="mfy:HH212_05935"/>
<organism evidence="5 6">
    <name type="scientific">Massilia forsythiae</name>
    <dbReference type="NCBI Taxonomy" id="2728020"/>
    <lineage>
        <taxon>Bacteria</taxon>
        <taxon>Pseudomonadati</taxon>
        <taxon>Pseudomonadota</taxon>
        <taxon>Betaproteobacteria</taxon>
        <taxon>Burkholderiales</taxon>
        <taxon>Oxalobacteraceae</taxon>
        <taxon>Telluria group</taxon>
        <taxon>Massilia</taxon>
    </lineage>
</organism>
<evidence type="ECO:0000256" key="3">
    <source>
        <dbReference type="SAM" id="MobiDB-lite"/>
    </source>
</evidence>
<comment type="similarity">
    <text evidence="1">Belongs to the AB hydrolase superfamily. AB hydrolase 2 family.</text>
</comment>
<accession>A0A7Z2ZRL9</accession>
<evidence type="ECO:0000256" key="1">
    <source>
        <dbReference type="ARBA" id="ARBA00006499"/>
    </source>
</evidence>
<proteinExistence type="inferred from homology"/>
<name>A0A7Z2ZRL9_9BURK</name>
<evidence type="ECO:0000256" key="2">
    <source>
        <dbReference type="ARBA" id="ARBA00022801"/>
    </source>
</evidence>
<feature type="region of interest" description="Disordered" evidence="3">
    <location>
        <begin position="1"/>
        <end position="23"/>
    </location>
</feature>
<dbReference type="InterPro" id="IPR050565">
    <property type="entry name" value="LYPA1-2/EST-like"/>
</dbReference>
<evidence type="ECO:0000313" key="5">
    <source>
        <dbReference type="EMBL" id="QJD99620.1"/>
    </source>
</evidence>
<dbReference type="GO" id="GO:0016787">
    <property type="term" value="F:hydrolase activity"/>
    <property type="evidence" value="ECO:0007669"/>
    <property type="project" value="UniProtKB-KW"/>
</dbReference>
<sequence>MRHAAPGDPGPGNPAAGDPAADDTPAQVSPLVILLHGVGGTPADMAPLAALVETALPRARIAAPPAALPYDLGPHGFQWFSVDDIDEAVRPGRIAAALDAFVATVEALQRAHGAGPADTVLVGFSQGAIMALAACAQHWLAHHVVAIAGRFAPLPVCWERRTVVSLVHGRMDGVMPVAHSELAAARLAELGADVRLQLVPRGIHMLTPALLAPAVHAVLEESTFDIGRRR</sequence>
<dbReference type="Pfam" id="PF02230">
    <property type="entry name" value="Abhydrolase_2"/>
    <property type="match status" value="1"/>
</dbReference>
<keyword evidence="2" id="KW-0378">Hydrolase</keyword>
<keyword evidence="6" id="KW-1185">Reference proteome</keyword>
<dbReference type="Proteomes" id="UP000502415">
    <property type="component" value="Chromosome"/>
</dbReference>
<evidence type="ECO:0000313" key="6">
    <source>
        <dbReference type="Proteomes" id="UP000502415"/>
    </source>
</evidence>
<dbReference type="AlphaFoldDB" id="A0A7Z2ZRL9"/>
<evidence type="ECO:0000259" key="4">
    <source>
        <dbReference type="Pfam" id="PF02230"/>
    </source>
</evidence>
<dbReference type="Gene3D" id="3.40.50.1820">
    <property type="entry name" value="alpha/beta hydrolase"/>
    <property type="match status" value="1"/>
</dbReference>